<dbReference type="SUPFAM" id="SSF144232">
    <property type="entry name" value="HIT/MYND zinc finger-like"/>
    <property type="match status" value="1"/>
</dbReference>
<dbReference type="AlphaFoldDB" id="A0A507EGA9"/>
<name>A0A507EGA9_9FUNG</name>
<sequence>MSKGAEILTRAGASELLKEGEERICRICHKQFASYTCPRCNLQYCSVACYKSEKHAACTESFYKDNIVAELGGQRASSGERERMLSMLRKFEADNDESAGNDEEDDTIPDLAERLENIDMADSEAILSILTPGEREEFEASLREGPDAIRSYVDIWIPWWAQDKLVQPSLVQQISPDPSEAHQDHTSLPLILPHIKKLEKVTTKKPDDSIVFNVIELIGAYAFMCRFLNGDWMEDPIESARVMWDASRILSSNQPFAFSSVAEALASLKFRTLQHETYGVLPRTTALNLKDISDILSSHRYLIAALSDMSRVFSAAYKGSQVDSSSPLIPRPMRQKAFGSEKKLYFYVCLFSEEQDMQSLLPVLKASVDMELKLVVQEINAMESEKKVAAEAQKKTPRGALVEEL</sequence>
<dbReference type="InterPro" id="IPR007529">
    <property type="entry name" value="Znf_HIT"/>
</dbReference>
<keyword evidence="1" id="KW-0862">Zinc</keyword>
<keyword evidence="4" id="KW-1185">Reference proteome</keyword>
<dbReference type="PROSITE" id="PS51083">
    <property type="entry name" value="ZF_HIT"/>
    <property type="match status" value="1"/>
</dbReference>
<dbReference type="PANTHER" id="PTHR15555:SF0">
    <property type="entry name" value="ZINC FINGER HIT DOMAIN-CONTAINING PROTEIN 2"/>
    <property type="match status" value="1"/>
</dbReference>
<dbReference type="Gene3D" id="3.30.60.190">
    <property type="match status" value="1"/>
</dbReference>
<protein>
    <recommendedName>
        <fullName evidence="2">HIT-type domain-containing protein</fullName>
    </recommendedName>
</protein>
<accession>A0A507EGA9</accession>
<dbReference type="EMBL" id="QEAQ01000003">
    <property type="protein sequence ID" value="TPX62276.1"/>
    <property type="molecule type" value="Genomic_DNA"/>
</dbReference>
<dbReference type="Proteomes" id="UP000318582">
    <property type="component" value="Unassembled WGS sequence"/>
</dbReference>
<gene>
    <name evidence="3" type="ORF">PhCBS80983_g00570</name>
</gene>
<keyword evidence="1" id="KW-0863">Zinc-finger</keyword>
<dbReference type="CDD" id="cd23024">
    <property type="entry name" value="zf-HIT_ZNHIT2-3"/>
    <property type="match status" value="1"/>
</dbReference>
<dbReference type="Pfam" id="PF04438">
    <property type="entry name" value="zf-HIT"/>
    <property type="match status" value="1"/>
</dbReference>
<dbReference type="PANTHER" id="PTHR15555">
    <property type="entry name" value="ZINC FINGER HIT DOMAIN CONTAINING PROTEIN 2 PROTEIN FON -RELATED"/>
    <property type="match status" value="1"/>
</dbReference>
<comment type="caution">
    <text evidence="3">The sequence shown here is derived from an EMBL/GenBank/DDBJ whole genome shotgun (WGS) entry which is preliminary data.</text>
</comment>
<organism evidence="3 4">
    <name type="scientific">Powellomyces hirtus</name>
    <dbReference type="NCBI Taxonomy" id="109895"/>
    <lineage>
        <taxon>Eukaryota</taxon>
        <taxon>Fungi</taxon>
        <taxon>Fungi incertae sedis</taxon>
        <taxon>Chytridiomycota</taxon>
        <taxon>Chytridiomycota incertae sedis</taxon>
        <taxon>Chytridiomycetes</taxon>
        <taxon>Spizellomycetales</taxon>
        <taxon>Powellomycetaceae</taxon>
        <taxon>Powellomyces</taxon>
    </lineage>
</organism>
<feature type="domain" description="HIT-type" evidence="2">
    <location>
        <begin position="25"/>
        <end position="58"/>
    </location>
</feature>
<dbReference type="InterPro" id="IPR039646">
    <property type="entry name" value="ZNHIT2"/>
</dbReference>
<proteinExistence type="predicted"/>
<evidence type="ECO:0000256" key="1">
    <source>
        <dbReference type="PROSITE-ProRule" id="PRU00453"/>
    </source>
</evidence>
<keyword evidence="1" id="KW-0479">Metal-binding</keyword>
<evidence type="ECO:0000259" key="2">
    <source>
        <dbReference type="PROSITE" id="PS51083"/>
    </source>
</evidence>
<dbReference type="GO" id="GO:0008270">
    <property type="term" value="F:zinc ion binding"/>
    <property type="evidence" value="ECO:0007669"/>
    <property type="project" value="UniProtKB-UniRule"/>
</dbReference>
<evidence type="ECO:0000313" key="3">
    <source>
        <dbReference type="EMBL" id="TPX62276.1"/>
    </source>
</evidence>
<dbReference type="STRING" id="109895.A0A507EGA9"/>
<reference evidence="3 4" key="1">
    <citation type="journal article" date="2019" name="Sci. Rep.">
        <title>Comparative genomics of chytrid fungi reveal insights into the obligate biotrophic and pathogenic lifestyle of Synchytrium endobioticum.</title>
        <authorList>
            <person name="van de Vossenberg B.T.L.H."/>
            <person name="Warris S."/>
            <person name="Nguyen H.D.T."/>
            <person name="van Gent-Pelzer M.P.E."/>
            <person name="Joly D.L."/>
            <person name="van de Geest H.C."/>
            <person name="Bonants P.J.M."/>
            <person name="Smith D.S."/>
            <person name="Levesque C.A."/>
            <person name="van der Lee T.A.J."/>
        </authorList>
    </citation>
    <scope>NUCLEOTIDE SEQUENCE [LARGE SCALE GENOMIC DNA]</scope>
    <source>
        <strain evidence="3 4">CBS 809.83</strain>
    </source>
</reference>
<evidence type="ECO:0000313" key="4">
    <source>
        <dbReference type="Proteomes" id="UP000318582"/>
    </source>
</evidence>